<evidence type="ECO:0000256" key="1">
    <source>
        <dbReference type="ARBA" id="ARBA00023125"/>
    </source>
</evidence>
<accession>A0A7M1QVT2</accession>
<evidence type="ECO:0000256" key="2">
    <source>
        <dbReference type="SAM" id="MobiDB-lite"/>
    </source>
</evidence>
<dbReference type="InterPro" id="IPR001387">
    <property type="entry name" value="Cro/C1-type_HTH"/>
</dbReference>
<dbReference type="PANTHER" id="PTHR46558:SF4">
    <property type="entry name" value="DNA-BIDING PHAGE PROTEIN"/>
    <property type="match status" value="1"/>
</dbReference>
<dbReference type="EMBL" id="CP063213">
    <property type="protein sequence ID" value="QOR45986.1"/>
    <property type="molecule type" value="Genomic_DNA"/>
</dbReference>
<evidence type="ECO:0000259" key="3">
    <source>
        <dbReference type="PROSITE" id="PS50943"/>
    </source>
</evidence>
<evidence type="ECO:0000313" key="4">
    <source>
        <dbReference type="EMBL" id="QOR45986.1"/>
    </source>
</evidence>
<feature type="domain" description="HTH cro/C1-type" evidence="3">
    <location>
        <begin position="11"/>
        <end position="65"/>
    </location>
</feature>
<gene>
    <name evidence="4" type="ORF">INS88_01810</name>
</gene>
<dbReference type="InterPro" id="IPR010982">
    <property type="entry name" value="Lambda_DNA-bd_dom_sf"/>
</dbReference>
<reference evidence="4 5" key="1">
    <citation type="submission" date="2020-10" db="EMBL/GenBank/DDBJ databases">
        <title>Trueperella pecoris sp. nov. isolated from bovine and porcine specimens.</title>
        <authorList>
            <person name="Schoenecker L."/>
            <person name="Schnydrig P."/>
            <person name="Brodard I."/>
            <person name="Thomann A."/>
            <person name="Hemphill A."/>
            <person name="Rodriguez-Campos S."/>
            <person name="Perreten V."/>
            <person name="Jores J."/>
            <person name="Kittl S."/>
        </authorList>
    </citation>
    <scope>NUCLEOTIDE SEQUENCE [LARGE SCALE GENOMIC DNA]</scope>
    <source>
        <strain evidence="4 5">15A0121</strain>
    </source>
</reference>
<dbReference type="SMART" id="SM00530">
    <property type="entry name" value="HTH_XRE"/>
    <property type="match status" value="1"/>
</dbReference>
<feature type="region of interest" description="Disordered" evidence="2">
    <location>
        <begin position="77"/>
        <end position="100"/>
    </location>
</feature>
<name>A0A7M1QVT2_9ACTO</name>
<dbReference type="PANTHER" id="PTHR46558">
    <property type="entry name" value="TRACRIPTIONAL REGULATORY PROTEIN-RELATED-RELATED"/>
    <property type="match status" value="1"/>
</dbReference>
<keyword evidence="1" id="KW-0238">DNA-binding</keyword>
<dbReference type="RefSeq" id="WP_197551410.1">
    <property type="nucleotide sequence ID" value="NZ_CP063213.1"/>
</dbReference>
<sequence>MDLNETFARHLKAARKRQNITQRHVADVLGVSRQAVSRWENGDGYPEVEKLVLLARELGVSLDSLFALPAAPHTDGSELEATTAEVQSEPSGGAEASASSTQYVRVLQPSERIAIESQDGEKLCLCYDVRATRSFGTGEIKYALLAVTEKGFWNRKEEIIGWYTDLDAAKREIKAVYAAMAAGHTSYDLQYFTPIEMKGRFGAPRIAEETQEA</sequence>
<feature type="compositionally biased region" description="Low complexity" evidence="2">
    <location>
        <begin position="88"/>
        <end position="100"/>
    </location>
</feature>
<dbReference type="CDD" id="cd00093">
    <property type="entry name" value="HTH_XRE"/>
    <property type="match status" value="1"/>
</dbReference>
<dbReference type="SUPFAM" id="SSF47413">
    <property type="entry name" value="lambda repressor-like DNA-binding domains"/>
    <property type="match status" value="1"/>
</dbReference>
<protein>
    <submittedName>
        <fullName evidence="4">Helix-turn-helix domain-containing protein</fullName>
    </submittedName>
</protein>
<dbReference type="GO" id="GO:0003677">
    <property type="term" value="F:DNA binding"/>
    <property type="evidence" value="ECO:0007669"/>
    <property type="project" value="UniProtKB-KW"/>
</dbReference>
<dbReference type="Pfam" id="PF01381">
    <property type="entry name" value="HTH_3"/>
    <property type="match status" value="1"/>
</dbReference>
<organism evidence="4 5">
    <name type="scientific">Trueperella pecoris</name>
    <dbReference type="NCBI Taxonomy" id="2733571"/>
    <lineage>
        <taxon>Bacteria</taxon>
        <taxon>Bacillati</taxon>
        <taxon>Actinomycetota</taxon>
        <taxon>Actinomycetes</taxon>
        <taxon>Actinomycetales</taxon>
        <taxon>Actinomycetaceae</taxon>
        <taxon>Trueperella</taxon>
    </lineage>
</organism>
<dbReference type="AlphaFoldDB" id="A0A7M1QVT2"/>
<keyword evidence="5" id="KW-1185">Reference proteome</keyword>
<evidence type="ECO:0000313" key="5">
    <source>
        <dbReference type="Proteomes" id="UP000595053"/>
    </source>
</evidence>
<dbReference type="Gene3D" id="1.10.260.40">
    <property type="entry name" value="lambda repressor-like DNA-binding domains"/>
    <property type="match status" value="1"/>
</dbReference>
<dbReference type="PROSITE" id="PS50943">
    <property type="entry name" value="HTH_CROC1"/>
    <property type="match status" value="1"/>
</dbReference>
<dbReference type="Proteomes" id="UP000595053">
    <property type="component" value="Chromosome"/>
</dbReference>
<proteinExistence type="predicted"/>